<evidence type="ECO:0000313" key="1">
    <source>
        <dbReference type="EMBL" id="GAA4818081.1"/>
    </source>
</evidence>
<protein>
    <recommendedName>
        <fullName evidence="3">Oxidoreductase</fullName>
    </recommendedName>
</protein>
<proteinExistence type="predicted"/>
<reference evidence="2" key="1">
    <citation type="journal article" date="2019" name="Int. J. Syst. Evol. Microbiol.">
        <title>The Global Catalogue of Microorganisms (GCM) 10K type strain sequencing project: providing services to taxonomists for standard genome sequencing and annotation.</title>
        <authorList>
            <consortium name="The Broad Institute Genomics Platform"/>
            <consortium name="The Broad Institute Genome Sequencing Center for Infectious Disease"/>
            <person name="Wu L."/>
            <person name="Ma J."/>
        </authorList>
    </citation>
    <scope>NUCLEOTIDE SEQUENCE [LARGE SCALE GENOMIC DNA]</scope>
    <source>
        <strain evidence="2">JCM 18542</strain>
    </source>
</reference>
<evidence type="ECO:0000313" key="2">
    <source>
        <dbReference type="Proteomes" id="UP001500839"/>
    </source>
</evidence>
<comment type="caution">
    <text evidence="1">The sequence shown here is derived from an EMBL/GenBank/DDBJ whole genome shotgun (WGS) entry which is preliminary data.</text>
</comment>
<accession>A0ABP9CY90</accession>
<dbReference type="Proteomes" id="UP001500839">
    <property type="component" value="Unassembled WGS sequence"/>
</dbReference>
<dbReference type="RefSeq" id="WP_200172602.1">
    <property type="nucleotide sequence ID" value="NZ_BAABKQ010000001.1"/>
</dbReference>
<dbReference type="EMBL" id="BAABKQ010000001">
    <property type="protein sequence ID" value="GAA4818081.1"/>
    <property type="molecule type" value="Genomic_DNA"/>
</dbReference>
<sequence>MGLLDGLFGGPVAKEKRARTDADRTYLVAWAKSHEGVEGFVEPENSFNAVTIVLVDKDGSWTRRAPGGARGAARVGREAAIPIYDVTKVGYPQRMRDHIERARIRRRRALRAEMLGGRASGQGASEQDPVE</sequence>
<keyword evidence="2" id="KW-1185">Reference proteome</keyword>
<evidence type="ECO:0008006" key="3">
    <source>
        <dbReference type="Google" id="ProtNLM"/>
    </source>
</evidence>
<organism evidence="1 2">
    <name type="scientific">Tomitella cavernea</name>
    <dbReference type="NCBI Taxonomy" id="1387982"/>
    <lineage>
        <taxon>Bacteria</taxon>
        <taxon>Bacillati</taxon>
        <taxon>Actinomycetota</taxon>
        <taxon>Actinomycetes</taxon>
        <taxon>Mycobacteriales</taxon>
        <taxon>Tomitella</taxon>
    </lineage>
</organism>
<gene>
    <name evidence="1" type="ORF">GCM10023353_26320</name>
</gene>
<name>A0ABP9CY90_9ACTN</name>